<evidence type="ECO:0000313" key="1">
    <source>
        <dbReference type="EMBL" id="KAG9491857.1"/>
    </source>
</evidence>
<evidence type="ECO:0000313" key="2">
    <source>
        <dbReference type="Proteomes" id="UP000770717"/>
    </source>
</evidence>
<protein>
    <submittedName>
        <fullName evidence="1">Uncharacterized protein</fullName>
    </submittedName>
</protein>
<sequence>MPGPALVRDVLSHQTKAFTTLIALLEERGIRCNNMCLVEGASGGSLGYTRSPAILTDLESEYSDTASNFSTRSLTLAQKASRNRLSRVARSTQSLLMVEENILDHLSLDHQFSMQLKDSIEFRNICTHMALQTDDRRFDQDLNLAQEYLSTIIANMTWEATNKTCDFCETVQEQLKVILQKLRED</sequence>
<reference evidence="1" key="1">
    <citation type="thesis" date="2020" institute="ProQuest LLC" country="789 East Eisenhower Parkway, Ann Arbor, MI, USA">
        <title>Comparative Genomics and Chromosome Evolution.</title>
        <authorList>
            <person name="Mudd A.B."/>
        </authorList>
    </citation>
    <scope>NUCLEOTIDE SEQUENCE</scope>
    <source>
        <strain evidence="1">HN-11 Male</strain>
        <tissue evidence="1">Kidney and liver</tissue>
    </source>
</reference>
<accession>A0A8J6KG84</accession>
<dbReference type="PANTHER" id="PTHR36961">
    <property type="entry name" value="LEUKEMIA-ASSOCIATED PROTEIN 7"/>
    <property type="match status" value="1"/>
</dbReference>
<dbReference type="Pfam" id="PF15760">
    <property type="entry name" value="DLEU7"/>
    <property type="match status" value="1"/>
</dbReference>
<comment type="caution">
    <text evidence="1">The sequence shown here is derived from an EMBL/GenBank/DDBJ whole genome shotgun (WGS) entry which is preliminary data.</text>
</comment>
<dbReference type="Proteomes" id="UP000770717">
    <property type="component" value="Unassembled WGS sequence"/>
</dbReference>
<organism evidence="1 2">
    <name type="scientific">Eleutherodactylus coqui</name>
    <name type="common">Puerto Rican coqui</name>
    <dbReference type="NCBI Taxonomy" id="57060"/>
    <lineage>
        <taxon>Eukaryota</taxon>
        <taxon>Metazoa</taxon>
        <taxon>Chordata</taxon>
        <taxon>Craniata</taxon>
        <taxon>Vertebrata</taxon>
        <taxon>Euteleostomi</taxon>
        <taxon>Amphibia</taxon>
        <taxon>Batrachia</taxon>
        <taxon>Anura</taxon>
        <taxon>Neobatrachia</taxon>
        <taxon>Hyloidea</taxon>
        <taxon>Eleutherodactylidae</taxon>
        <taxon>Eleutherodactylinae</taxon>
        <taxon>Eleutherodactylus</taxon>
        <taxon>Eleutherodactylus</taxon>
    </lineage>
</organism>
<dbReference type="AlphaFoldDB" id="A0A8J6KG84"/>
<proteinExistence type="predicted"/>
<name>A0A8J6KG84_ELECQ</name>
<dbReference type="OrthoDB" id="8788044at2759"/>
<gene>
    <name evidence="1" type="ORF">GDO78_000387</name>
</gene>
<dbReference type="PANTHER" id="PTHR36961:SF1">
    <property type="entry name" value="LEUKEMIA-ASSOCIATED PROTEIN 7"/>
    <property type="match status" value="1"/>
</dbReference>
<keyword evidence="2" id="KW-1185">Reference proteome</keyword>
<dbReference type="InterPro" id="IPR031510">
    <property type="entry name" value="DLEU7"/>
</dbReference>
<dbReference type="EMBL" id="WNTK01000001">
    <property type="protein sequence ID" value="KAG9491857.1"/>
    <property type="molecule type" value="Genomic_DNA"/>
</dbReference>